<dbReference type="CDD" id="cd01209">
    <property type="entry name" value="PTB_Shc"/>
    <property type="match status" value="1"/>
</dbReference>
<dbReference type="GO" id="GO:0007169">
    <property type="term" value="P:cell surface receptor protein tyrosine kinase signaling pathway"/>
    <property type="evidence" value="ECO:0007669"/>
    <property type="project" value="TreeGrafter"/>
</dbReference>
<dbReference type="FunFam" id="2.30.29.30:FF:000377">
    <property type="entry name" value="Shc transforming protein"/>
    <property type="match status" value="1"/>
</dbReference>
<dbReference type="OMA" id="HLIEYHR"/>
<dbReference type="InterPro" id="IPR051235">
    <property type="entry name" value="CEP152/SHC-Transforming"/>
</dbReference>
<dbReference type="GO" id="GO:0005886">
    <property type="term" value="C:plasma membrane"/>
    <property type="evidence" value="ECO:0007669"/>
    <property type="project" value="TreeGrafter"/>
</dbReference>
<protein>
    <recommendedName>
        <fullName evidence="7">SHC-transforming protein 1</fullName>
    </recommendedName>
</protein>
<dbReference type="InterPro" id="IPR036860">
    <property type="entry name" value="SH2_dom_sf"/>
</dbReference>
<dbReference type="InterPro" id="IPR011993">
    <property type="entry name" value="PH-like_dom_sf"/>
</dbReference>
<dbReference type="SUPFAM" id="SSF50729">
    <property type="entry name" value="PH domain-like"/>
    <property type="match status" value="1"/>
</dbReference>
<reference evidence="5" key="2">
    <citation type="submission" date="2015-02" db="UniProtKB">
        <authorList>
            <consortium name="EnsemblMetazoa"/>
        </authorList>
    </citation>
    <scope>IDENTIFICATION</scope>
</reference>
<dbReference type="CDD" id="cd09925">
    <property type="entry name" value="SH2_SHC"/>
    <property type="match status" value="1"/>
</dbReference>
<evidence type="ECO:0000256" key="2">
    <source>
        <dbReference type="PROSITE-ProRule" id="PRU00191"/>
    </source>
</evidence>
<keyword evidence="1 2" id="KW-0727">SH2 domain</keyword>
<evidence type="ECO:0000313" key="5">
    <source>
        <dbReference type="EnsemblMetazoa" id="SMAR009841-PA"/>
    </source>
</evidence>
<dbReference type="EMBL" id="JH431945">
    <property type="status" value="NOT_ANNOTATED_CDS"/>
    <property type="molecule type" value="Genomic_DNA"/>
</dbReference>
<dbReference type="InterPro" id="IPR035676">
    <property type="entry name" value="SHC_SH2"/>
</dbReference>
<dbReference type="PANTHER" id="PTHR10337">
    <property type="entry name" value="SHC TRANSFORMING PROTEIN"/>
    <property type="match status" value="1"/>
</dbReference>
<evidence type="ECO:0000256" key="1">
    <source>
        <dbReference type="ARBA" id="ARBA00022999"/>
    </source>
</evidence>
<organism evidence="5 6">
    <name type="scientific">Strigamia maritima</name>
    <name type="common">European centipede</name>
    <name type="synonym">Geophilus maritimus</name>
    <dbReference type="NCBI Taxonomy" id="126957"/>
    <lineage>
        <taxon>Eukaryota</taxon>
        <taxon>Metazoa</taxon>
        <taxon>Ecdysozoa</taxon>
        <taxon>Arthropoda</taxon>
        <taxon>Myriapoda</taxon>
        <taxon>Chilopoda</taxon>
        <taxon>Pleurostigmophora</taxon>
        <taxon>Geophilomorpha</taxon>
        <taxon>Linotaeniidae</taxon>
        <taxon>Strigamia</taxon>
    </lineage>
</organism>
<proteinExistence type="predicted"/>
<dbReference type="Gene3D" id="2.30.29.30">
    <property type="entry name" value="Pleckstrin-homology domain (PH domain)/Phosphotyrosine-binding domain (PTB)"/>
    <property type="match status" value="1"/>
</dbReference>
<dbReference type="InterPro" id="IPR000980">
    <property type="entry name" value="SH2"/>
</dbReference>
<dbReference type="Proteomes" id="UP000014500">
    <property type="component" value="Unassembled WGS sequence"/>
</dbReference>
<sequence length="414" mass="46308">MPRSNEWTRNGSFFNKPTRGWIHPGKQLADSGITYSVRYVGRLQVNASMKSLEFESRSQVAKECINRICEVAGLKGVDRKRRVDKKIAKMLGDKPDMEYAGSNVNLHVSSSHLKLIVMETQEIIANHDMPNVSFASGGDPETLDFVSYVAKNANNDRACYVLECGGGLAQDVITTIGQAFELRFKEYLQKNALRELPQEGCSDDPEYYNDLPGKLPPEAPSATIPIIPPWPDYQNDCRWTDNSRSKNYRKASTDNLIDLSSEPSSPLTKVPAGPEYVNECVALGGAAGLTDPFDMQPFGENLPDSCEKRQLSQEVWFHGPISRRTAESLLIHDGDFLVRESRGSPGQFVLSGMHKQLKKHLLLVDPEGVVRTKDRKFDSVSHLVDYHRNNRLPIISAESAMILDNPVSRTSLQW</sequence>
<dbReference type="SUPFAM" id="SSF55550">
    <property type="entry name" value="SH2 domain"/>
    <property type="match status" value="1"/>
</dbReference>
<feature type="domain" description="PID" evidence="3">
    <location>
        <begin position="32"/>
        <end position="195"/>
    </location>
</feature>
<dbReference type="Gene3D" id="3.30.505.10">
    <property type="entry name" value="SH2 domain"/>
    <property type="match status" value="1"/>
</dbReference>
<dbReference type="Pfam" id="PF00017">
    <property type="entry name" value="SH2"/>
    <property type="match status" value="1"/>
</dbReference>
<evidence type="ECO:0000259" key="3">
    <source>
        <dbReference type="PROSITE" id="PS01179"/>
    </source>
</evidence>
<dbReference type="InterPro" id="IPR006020">
    <property type="entry name" value="PTB/PI_dom"/>
</dbReference>
<dbReference type="Pfam" id="PF00640">
    <property type="entry name" value="PID"/>
    <property type="match status" value="1"/>
</dbReference>
<feature type="domain" description="SH2" evidence="4">
    <location>
        <begin position="316"/>
        <end position="407"/>
    </location>
</feature>
<dbReference type="HOGENOM" id="CLU_029532_0_1_1"/>
<dbReference type="FunFam" id="3.30.505.10:FF:000005">
    <property type="entry name" value="SHC-transforming protein 1 isoform 3"/>
    <property type="match status" value="1"/>
</dbReference>
<accession>T1J823</accession>
<dbReference type="PANTHER" id="PTHR10337:SF11">
    <property type="entry name" value="DSHC PROTEIN"/>
    <property type="match status" value="1"/>
</dbReference>
<dbReference type="PRINTS" id="PR00401">
    <property type="entry name" value="SH2DOMAIN"/>
</dbReference>
<dbReference type="InterPro" id="IPR006019">
    <property type="entry name" value="PID_Shc-like"/>
</dbReference>
<dbReference type="PROSITE" id="PS01179">
    <property type="entry name" value="PID"/>
    <property type="match status" value="1"/>
</dbReference>
<dbReference type="AlphaFoldDB" id="T1J823"/>
<dbReference type="PROSITE" id="PS50001">
    <property type="entry name" value="SH2"/>
    <property type="match status" value="1"/>
</dbReference>
<dbReference type="SMART" id="SM00252">
    <property type="entry name" value="SH2"/>
    <property type="match status" value="1"/>
</dbReference>
<dbReference type="STRING" id="126957.T1J823"/>
<dbReference type="PhylomeDB" id="T1J823"/>
<dbReference type="eggNOG" id="KOG3697">
    <property type="taxonomic scope" value="Eukaryota"/>
</dbReference>
<evidence type="ECO:0000259" key="4">
    <source>
        <dbReference type="PROSITE" id="PS50001"/>
    </source>
</evidence>
<dbReference type="EnsemblMetazoa" id="SMAR009841-RA">
    <property type="protein sequence ID" value="SMAR009841-PA"/>
    <property type="gene ID" value="SMAR009841"/>
</dbReference>
<keyword evidence="6" id="KW-1185">Reference proteome</keyword>
<evidence type="ECO:0000313" key="6">
    <source>
        <dbReference type="Proteomes" id="UP000014500"/>
    </source>
</evidence>
<dbReference type="SMART" id="SM00462">
    <property type="entry name" value="PTB"/>
    <property type="match status" value="1"/>
</dbReference>
<reference evidence="6" key="1">
    <citation type="submission" date="2011-05" db="EMBL/GenBank/DDBJ databases">
        <authorList>
            <person name="Richards S.R."/>
            <person name="Qu J."/>
            <person name="Jiang H."/>
            <person name="Jhangiani S.N."/>
            <person name="Agravi P."/>
            <person name="Goodspeed R."/>
            <person name="Gross S."/>
            <person name="Mandapat C."/>
            <person name="Jackson L."/>
            <person name="Mathew T."/>
            <person name="Pu L."/>
            <person name="Thornton R."/>
            <person name="Saada N."/>
            <person name="Wilczek-Boney K.B."/>
            <person name="Lee S."/>
            <person name="Kovar C."/>
            <person name="Wu Y."/>
            <person name="Scherer S.E."/>
            <person name="Worley K.C."/>
            <person name="Muzny D.M."/>
            <person name="Gibbs R."/>
        </authorList>
    </citation>
    <scope>NUCLEOTIDE SEQUENCE</scope>
    <source>
        <strain evidence="6">Brora</strain>
    </source>
</reference>
<name>T1J823_STRMM</name>
<evidence type="ECO:0008006" key="7">
    <source>
        <dbReference type="Google" id="ProtNLM"/>
    </source>
</evidence>
<dbReference type="PRINTS" id="PR00629">
    <property type="entry name" value="SHCPIDOMAIN"/>
</dbReference>
<dbReference type="GO" id="GO:0035556">
    <property type="term" value="P:intracellular signal transduction"/>
    <property type="evidence" value="ECO:0007669"/>
    <property type="project" value="InterPro"/>
</dbReference>
<dbReference type="GO" id="GO:0030971">
    <property type="term" value="F:receptor tyrosine kinase binding"/>
    <property type="evidence" value="ECO:0007669"/>
    <property type="project" value="TreeGrafter"/>
</dbReference>